<dbReference type="AlphaFoldDB" id="A0A0D2MVY8"/>
<evidence type="ECO:0000313" key="7">
    <source>
        <dbReference type="Proteomes" id="UP000054498"/>
    </source>
</evidence>
<dbReference type="OrthoDB" id="422086at2759"/>
<comment type="catalytic activity">
    <reaction evidence="5">
        <text>[protein]-C-terminal S-[(2E,6E)-farnesyl]-L-cysteine + S-adenosyl-L-methionine = [protein]-C-terminal S-[(2E,6E)-farnesyl]-L-cysteine methyl ester + S-adenosyl-L-homocysteine</text>
        <dbReference type="Rhea" id="RHEA:21672"/>
        <dbReference type="Rhea" id="RHEA-COMP:12125"/>
        <dbReference type="Rhea" id="RHEA-COMP:12126"/>
        <dbReference type="ChEBI" id="CHEBI:57856"/>
        <dbReference type="ChEBI" id="CHEBI:59789"/>
        <dbReference type="ChEBI" id="CHEBI:90510"/>
        <dbReference type="ChEBI" id="CHEBI:90511"/>
        <dbReference type="EC" id="2.1.1.100"/>
    </reaction>
</comment>
<dbReference type="GO" id="GO:0032259">
    <property type="term" value="P:methylation"/>
    <property type="evidence" value="ECO:0007669"/>
    <property type="project" value="UniProtKB-KW"/>
</dbReference>
<dbReference type="PANTHER" id="PTHR43847">
    <property type="entry name" value="BLL3993 PROTEIN"/>
    <property type="match status" value="1"/>
</dbReference>
<proteinExistence type="inferred from homology"/>
<reference evidence="6 7" key="1">
    <citation type="journal article" date="2013" name="BMC Genomics">
        <title>Reconstruction of the lipid metabolism for the microalga Monoraphidium neglectum from its genome sequence reveals characteristics suitable for biofuel production.</title>
        <authorList>
            <person name="Bogen C."/>
            <person name="Al-Dilaimi A."/>
            <person name="Albersmeier A."/>
            <person name="Wichmann J."/>
            <person name="Grundmann M."/>
            <person name="Rupp O."/>
            <person name="Lauersen K.J."/>
            <person name="Blifernez-Klassen O."/>
            <person name="Kalinowski J."/>
            <person name="Goesmann A."/>
            <person name="Mussgnug J.H."/>
            <person name="Kruse O."/>
        </authorList>
    </citation>
    <scope>NUCLEOTIDE SEQUENCE [LARGE SCALE GENOMIC DNA]</scope>
    <source>
        <strain evidence="6 7">SAG 48.87</strain>
    </source>
</reference>
<dbReference type="EMBL" id="KK100345">
    <property type="protein sequence ID" value="KIZ06660.1"/>
    <property type="molecule type" value="Genomic_DNA"/>
</dbReference>
<feature type="transmembrane region" description="Helical" evidence="5">
    <location>
        <begin position="128"/>
        <end position="153"/>
    </location>
</feature>
<comment type="caution">
    <text evidence="5">Lacks conserved residue(s) required for the propagation of feature annotation.</text>
</comment>
<dbReference type="InterPro" id="IPR052527">
    <property type="entry name" value="Metal_cation-efflux_comp"/>
</dbReference>
<keyword evidence="5" id="KW-0949">S-adenosyl-L-methionine</keyword>
<feature type="transmembrane region" description="Helical" evidence="5">
    <location>
        <begin position="94"/>
        <end position="116"/>
    </location>
</feature>
<dbReference type="InterPro" id="IPR007269">
    <property type="entry name" value="ICMT_MeTrfase"/>
</dbReference>
<feature type="transmembrane region" description="Helical" evidence="5">
    <location>
        <begin position="21"/>
        <end position="43"/>
    </location>
</feature>
<keyword evidence="5" id="KW-0256">Endoplasmic reticulum</keyword>
<dbReference type="GO" id="GO:0005789">
    <property type="term" value="C:endoplasmic reticulum membrane"/>
    <property type="evidence" value="ECO:0007669"/>
    <property type="project" value="UniProtKB-SubCell"/>
</dbReference>
<evidence type="ECO:0000256" key="5">
    <source>
        <dbReference type="RuleBase" id="RU362022"/>
    </source>
</evidence>
<evidence type="ECO:0000256" key="4">
    <source>
        <dbReference type="ARBA" id="ARBA00023136"/>
    </source>
</evidence>
<evidence type="ECO:0000256" key="1">
    <source>
        <dbReference type="ARBA" id="ARBA00004141"/>
    </source>
</evidence>
<comment type="subcellular location">
    <subcellularLocation>
        <location evidence="5">Endoplasmic reticulum membrane</location>
        <topology evidence="5">Multi-pass membrane protein</topology>
    </subcellularLocation>
    <subcellularLocation>
        <location evidence="1">Membrane</location>
        <topology evidence="1">Multi-pass membrane protein</topology>
    </subcellularLocation>
</comment>
<keyword evidence="5" id="KW-0489">Methyltransferase</keyword>
<dbReference type="PANTHER" id="PTHR43847:SF1">
    <property type="entry name" value="BLL3993 PROTEIN"/>
    <property type="match status" value="1"/>
</dbReference>
<gene>
    <name evidence="6" type="ORF">MNEG_1293</name>
</gene>
<dbReference type="KEGG" id="mng:MNEG_1293"/>
<dbReference type="RefSeq" id="XP_013905679.1">
    <property type="nucleotide sequence ID" value="XM_014050225.1"/>
</dbReference>
<keyword evidence="4 5" id="KW-0472">Membrane</keyword>
<dbReference type="Proteomes" id="UP000054498">
    <property type="component" value="Unassembled WGS sequence"/>
</dbReference>
<keyword evidence="5" id="KW-0808">Transferase</keyword>
<evidence type="ECO:0000256" key="3">
    <source>
        <dbReference type="ARBA" id="ARBA00022989"/>
    </source>
</evidence>
<accession>A0A0D2MVY8</accession>
<dbReference type="Gene3D" id="1.20.120.1630">
    <property type="match status" value="1"/>
</dbReference>
<name>A0A0D2MVY8_9CHLO</name>
<keyword evidence="7" id="KW-1185">Reference proteome</keyword>
<sequence length="250" mass="26934">MAPPPPSLAPAPPRRSPAERAWTPFGLAYHMVLRCAFLIALLLATAGTWRWPEAWAVALAQEAFWFPVGLYLLRHDPGLIAERARALMGAPPGVAAFDRVLVPLFIATTAAGYAAAGLQRRLAPPPAPLAPATALTAAAALAAALAGVSWALLSNRWFSGVVRLQPERGHAVCSAGPYAFVRHPAYAAWLLQAPAECVLLQSSWAGALGAARCATLVVRAALEDRWLHQNLPGYREYAARVRYRLVPWLW</sequence>
<comment type="cofactor">
    <cofactor evidence="5">
        <name>Zn(2+)</name>
        <dbReference type="ChEBI" id="CHEBI:29105"/>
    </cofactor>
    <text evidence="5">Divalent metal cations. Probably Zn(2+).</text>
</comment>
<organism evidence="6 7">
    <name type="scientific">Monoraphidium neglectum</name>
    <dbReference type="NCBI Taxonomy" id="145388"/>
    <lineage>
        <taxon>Eukaryota</taxon>
        <taxon>Viridiplantae</taxon>
        <taxon>Chlorophyta</taxon>
        <taxon>core chlorophytes</taxon>
        <taxon>Chlorophyceae</taxon>
        <taxon>CS clade</taxon>
        <taxon>Sphaeropleales</taxon>
        <taxon>Selenastraceae</taxon>
        <taxon>Monoraphidium</taxon>
    </lineage>
</organism>
<keyword evidence="2 5" id="KW-0812">Transmembrane</keyword>
<evidence type="ECO:0000256" key="2">
    <source>
        <dbReference type="ARBA" id="ARBA00022692"/>
    </source>
</evidence>
<protein>
    <recommendedName>
        <fullName evidence="5">Protein-S-isoprenylcysteine O-methyltransferase</fullName>
        <ecNumber evidence="5">2.1.1.100</ecNumber>
    </recommendedName>
</protein>
<comment type="similarity">
    <text evidence="5">Belongs to the class VI-like SAM-binding methyltransferase superfamily. Isoprenylcysteine carboxyl methyltransferase family.</text>
</comment>
<keyword evidence="3 5" id="KW-1133">Transmembrane helix</keyword>
<dbReference type="Pfam" id="PF04140">
    <property type="entry name" value="ICMT"/>
    <property type="match status" value="1"/>
</dbReference>
<dbReference type="GO" id="GO:0004671">
    <property type="term" value="F:protein C-terminal S-isoprenylcysteine carboxyl O-methyltransferase activity"/>
    <property type="evidence" value="ECO:0007669"/>
    <property type="project" value="UniProtKB-EC"/>
</dbReference>
<dbReference type="EC" id="2.1.1.100" evidence="5"/>
<evidence type="ECO:0000313" key="6">
    <source>
        <dbReference type="EMBL" id="KIZ06660.1"/>
    </source>
</evidence>
<dbReference type="GeneID" id="25730341"/>